<evidence type="ECO:0000313" key="2">
    <source>
        <dbReference type="EMBL" id="OPH59004.1"/>
    </source>
</evidence>
<dbReference type="SUPFAM" id="SSF55729">
    <property type="entry name" value="Acyl-CoA N-acyltransferases (Nat)"/>
    <property type="match status" value="1"/>
</dbReference>
<comment type="caution">
    <text evidence="2">The sequence shown here is derived from an EMBL/GenBank/DDBJ whole genome shotgun (WGS) entry which is preliminary data.</text>
</comment>
<dbReference type="PROSITE" id="PS51186">
    <property type="entry name" value="GNAT"/>
    <property type="match status" value="1"/>
</dbReference>
<dbReference type="AlphaFoldDB" id="A0A1V4HMU1"/>
<dbReference type="InterPro" id="IPR000182">
    <property type="entry name" value="GNAT_dom"/>
</dbReference>
<dbReference type="EMBL" id="MBTG01000008">
    <property type="protein sequence ID" value="OPH59004.1"/>
    <property type="molecule type" value="Genomic_DNA"/>
</dbReference>
<dbReference type="OrthoDB" id="6382410at2"/>
<dbReference type="InterPro" id="IPR016181">
    <property type="entry name" value="Acyl_CoA_acyltransferase"/>
</dbReference>
<proteinExistence type="predicted"/>
<dbReference type="RefSeq" id="WP_079411418.1">
    <property type="nucleotide sequence ID" value="NZ_MBTG01000008.1"/>
</dbReference>
<dbReference type="Pfam" id="PF00583">
    <property type="entry name" value="Acetyltransf_1"/>
    <property type="match status" value="1"/>
</dbReference>
<dbReference type="GO" id="GO:0016747">
    <property type="term" value="F:acyltransferase activity, transferring groups other than amino-acyl groups"/>
    <property type="evidence" value="ECO:0007669"/>
    <property type="project" value="InterPro"/>
</dbReference>
<name>A0A1V4HMU1_9BACL</name>
<sequence length="168" mass="19969">MLHEIDILEASPSQVDEVLSLWLEAAHWMLDNGIDQWRPEYFNRETVLAYFQNRQIFLVKINDEIVGSFALQWSDPSVWGELHNEDSGYLHRFVVRRTQAGRSIGPYMLKWIEEYVKAHNKRYVRLDCMASNEALNGYYRKQNFTYRGTFQLQSGEHSWRGSLYEKEV</sequence>
<dbReference type="Proteomes" id="UP000190626">
    <property type="component" value="Unassembled WGS sequence"/>
</dbReference>
<dbReference type="STRING" id="1469647.BC351_21980"/>
<gene>
    <name evidence="2" type="ORF">BC351_21980</name>
</gene>
<feature type="domain" description="N-acetyltransferase" evidence="1">
    <location>
        <begin position="5"/>
        <end position="168"/>
    </location>
</feature>
<protein>
    <recommendedName>
        <fullName evidence="1">N-acetyltransferase domain-containing protein</fullName>
    </recommendedName>
</protein>
<accession>A0A1V4HMU1</accession>
<evidence type="ECO:0000259" key="1">
    <source>
        <dbReference type="PROSITE" id="PS51186"/>
    </source>
</evidence>
<dbReference type="Gene3D" id="3.40.630.30">
    <property type="match status" value="1"/>
</dbReference>
<reference evidence="3" key="1">
    <citation type="submission" date="2016-07" db="EMBL/GenBank/DDBJ databases">
        <authorList>
            <person name="Florea S."/>
            <person name="Webb J.S."/>
            <person name="Jaromczyk J."/>
            <person name="Schardl C.L."/>
        </authorList>
    </citation>
    <scope>NUCLEOTIDE SEQUENCE [LARGE SCALE GENOMIC DNA]</scope>
    <source>
        <strain evidence="3">CY1</strain>
    </source>
</reference>
<dbReference type="CDD" id="cd04301">
    <property type="entry name" value="NAT_SF"/>
    <property type="match status" value="1"/>
</dbReference>
<organism evidence="2 3">
    <name type="scientific">Paenibacillus ferrarius</name>
    <dbReference type="NCBI Taxonomy" id="1469647"/>
    <lineage>
        <taxon>Bacteria</taxon>
        <taxon>Bacillati</taxon>
        <taxon>Bacillota</taxon>
        <taxon>Bacilli</taxon>
        <taxon>Bacillales</taxon>
        <taxon>Paenibacillaceae</taxon>
        <taxon>Paenibacillus</taxon>
    </lineage>
</organism>
<evidence type="ECO:0000313" key="3">
    <source>
        <dbReference type="Proteomes" id="UP000190626"/>
    </source>
</evidence>
<keyword evidence="3" id="KW-1185">Reference proteome</keyword>